<dbReference type="Pfam" id="PF06912">
    <property type="entry name" value="DUF1275"/>
    <property type="match status" value="1"/>
</dbReference>
<dbReference type="InterPro" id="IPR010699">
    <property type="entry name" value="DUF1275"/>
</dbReference>
<evidence type="ECO:0000256" key="1">
    <source>
        <dbReference type="SAM" id="Phobius"/>
    </source>
</evidence>
<accession>A0A5R9JBM7</accession>
<dbReference type="OrthoDB" id="270162at2"/>
<feature type="transmembrane region" description="Helical" evidence="1">
    <location>
        <begin position="56"/>
        <end position="74"/>
    </location>
</feature>
<evidence type="ECO:0000313" key="2">
    <source>
        <dbReference type="EMBL" id="TLU71678.1"/>
    </source>
</evidence>
<gene>
    <name evidence="2" type="ORF">FE263_14495</name>
</gene>
<dbReference type="EMBL" id="VCDI01000005">
    <property type="protein sequence ID" value="TLU71678.1"/>
    <property type="molecule type" value="Genomic_DNA"/>
</dbReference>
<feature type="transmembrane region" description="Helical" evidence="1">
    <location>
        <begin position="187"/>
        <end position="204"/>
    </location>
</feature>
<dbReference type="RefSeq" id="WP_138326748.1">
    <property type="nucleotide sequence ID" value="NZ_VCDI01000005.1"/>
</dbReference>
<keyword evidence="3" id="KW-1185">Reference proteome</keyword>
<keyword evidence="1" id="KW-1133">Transmembrane helix</keyword>
<feature type="transmembrane region" description="Helical" evidence="1">
    <location>
        <begin position="86"/>
        <end position="102"/>
    </location>
</feature>
<keyword evidence="1" id="KW-0812">Transmembrane</keyword>
<comment type="caution">
    <text evidence="2">The sequence shown here is derived from an EMBL/GenBank/DDBJ whole genome shotgun (WGS) entry which is preliminary data.</text>
</comment>
<dbReference type="PANTHER" id="PTHR37314:SF4">
    <property type="entry name" value="UPF0700 TRANSMEMBRANE PROTEIN YOAK"/>
    <property type="match status" value="1"/>
</dbReference>
<proteinExistence type="predicted"/>
<reference evidence="2 3" key="1">
    <citation type="submission" date="2019-05" db="EMBL/GenBank/DDBJ databases">
        <authorList>
            <person name="Pankratov T."/>
            <person name="Grouzdev D."/>
        </authorList>
    </citation>
    <scope>NUCLEOTIDE SEQUENCE [LARGE SCALE GENOMIC DNA]</scope>
    <source>
        <strain evidence="2 3">KEBCLARHB70R</strain>
    </source>
</reference>
<feature type="transmembrane region" description="Helical" evidence="1">
    <location>
        <begin position="161"/>
        <end position="181"/>
    </location>
</feature>
<dbReference type="PANTHER" id="PTHR37314">
    <property type="entry name" value="SLR0142 PROTEIN"/>
    <property type="match status" value="1"/>
</dbReference>
<evidence type="ECO:0000313" key="3">
    <source>
        <dbReference type="Proteomes" id="UP000305654"/>
    </source>
</evidence>
<organism evidence="2 3">
    <name type="scientific">Lichenicoccus roseus</name>
    <dbReference type="NCBI Taxonomy" id="2683649"/>
    <lineage>
        <taxon>Bacteria</taxon>
        <taxon>Pseudomonadati</taxon>
        <taxon>Pseudomonadota</taxon>
        <taxon>Alphaproteobacteria</taxon>
        <taxon>Acetobacterales</taxon>
        <taxon>Acetobacteraceae</taxon>
        <taxon>Lichenicoccus</taxon>
    </lineage>
</organism>
<protein>
    <submittedName>
        <fullName evidence="2">DUF1275 domain-containing protein</fullName>
    </submittedName>
</protein>
<sequence length="207" mass="22054">MTLRHPAWLASWLALIAGLSDALGWLQTGLFAAQMTGNTALLGIALAQGHWWSAGYKATAILCFFAGLLLARLLHRPGQRERAGRAVAVLLATLVIVLAAFLPKPFNVLSLSVALGAQNAVFSRFGGQSLNTSFISGDLQKLSQAFAKWIRRDPRDDGDRVALVIVPSLWLAYVVGGALGVLCQTHLALPLLVPAAMLPVALLLPED</sequence>
<name>A0A5R9JBM7_9PROT</name>
<dbReference type="Proteomes" id="UP000305654">
    <property type="component" value="Unassembled WGS sequence"/>
</dbReference>
<dbReference type="AlphaFoldDB" id="A0A5R9JBM7"/>
<keyword evidence="1" id="KW-0472">Membrane</keyword>